<dbReference type="AlphaFoldDB" id="A0A820KUM9"/>
<gene>
    <name evidence="1" type="ORF">OTI717_LOCUS43471</name>
</gene>
<name>A0A820KUM9_9BILA</name>
<organism evidence="1 2">
    <name type="scientific">Rotaria sordida</name>
    <dbReference type="NCBI Taxonomy" id="392033"/>
    <lineage>
        <taxon>Eukaryota</taxon>
        <taxon>Metazoa</taxon>
        <taxon>Spiralia</taxon>
        <taxon>Gnathifera</taxon>
        <taxon>Rotifera</taxon>
        <taxon>Eurotatoria</taxon>
        <taxon>Bdelloidea</taxon>
        <taxon>Philodinida</taxon>
        <taxon>Philodinidae</taxon>
        <taxon>Rotaria</taxon>
    </lineage>
</organism>
<reference evidence="1" key="1">
    <citation type="submission" date="2021-02" db="EMBL/GenBank/DDBJ databases">
        <authorList>
            <person name="Nowell W R."/>
        </authorList>
    </citation>
    <scope>NUCLEOTIDE SEQUENCE</scope>
</reference>
<dbReference type="EMBL" id="CAJOAX010062889">
    <property type="protein sequence ID" value="CAF4348484.1"/>
    <property type="molecule type" value="Genomic_DNA"/>
</dbReference>
<evidence type="ECO:0000313" key="1">
    <source>
        <dbReference type="EMBL" id="CAF4348484.1"/>
    </source>
</evidence>
<comment type="caution">
    <text evidence="1">The sequence shown here is derived from an EMBL/GenBank/DDBJ whole genome shotgun (WGS) entry which is preliminary data.</text>
</comment>
<sequence length="48" mass="5473">MPYYDSPYDYYGAQISQPHLNKNNNNNYGSTESLTPVTSIYTIHLSSI</sequence>
<accession>A0A820KUM9</accession>
<feature type="non-terminal residue" evidence="1">
    <location>
        <position position="1"/>
    </location>
</feature>
<protein>
    <submittedName>
        <fullName evidence="1">Uncharacterized protein</fullName>
    </submittedName>
</protein>
<dbReference type="Proteomes" id="UP000663823">
    <property type="component" value="Unassembled WGS sequence"/>
</dbReference>
<evidence type="ECO:0000313" key="2">
    <source>
        <dbReference type="Proteomes" id="UP000663823"/>
    </source>
</evidence>
<proteinExistence type="predicted"/>